<sequence length="443" mass="50075">MNTYIPTNRAMLLFGLQQIVDEALNPTTDLLTLHSEGCVIGEKAPLYTSSGPAPSQELPLMQRIWDGAAQVSHINLSNREEDLDDKSSAEALRIIRLRFGDEILPFSDEKFEAFQNRINLEAAIQLEADRAQIEASINNESTFSIPDFESGSLNMKDRLLEIRREQDSVMQQYHEVLQRSEQDMLLLDKHQSELQELHVEVELTQSLAQELNEDLKTINQKVDEIILTDEAIQEQIGDVRRVASQIELEQVDLSNELHALTEELIVIEERYESIKRQEPLEYPHHHVISNLENALTEISTNVNTQIQETLHNVSETLPSFQGLQETISTFQGQVKELPFLIKDTIMGTIKESFREAAAFLWENFTNLGWNTIEVISNIGKTILQYPLAACSYILRNVSAVSDRINLPLAVLGILSGCAFLMTGTPFTFGVTAVVGYLFIKGMF</sequence>
<evidence type="ECO:0000256" key="1">
    <source>
        <dbReference type="SAM" id="Coils"/>
    </source>
</evidence>
<proteinExistence type="predicted"/>
<organism evidence="3 4">
    <name type="scientific">Candidatus Protochlamydia naegleriophila</name>
    <dbReference type="NCBI Taxonomy" id="389348"/>
    <lineage>
        <taxon>Bacteria</taxon>
        <taxon>Pseudomonadati</taxon>
        <taxon>Chlamydiota</taxon>
        <taxon>Chlamydiia</taxon>
        <taxon>Parachlamydiales</taxon>
        <taxon>Parachlamydiaceae</taxon>
        <taxon>Candidatus Protochlamydia</taxon>
    </lineage>
</organism>
<dbReference type="AlphaFoldDB" id="A0A0U5JDY6"/>
<protein>
    <submittedName>
        <fullName evidence="3">Putative membrane protein</fullName>
    </submittedName>
</protein>
<gene>
    <name evidence="3" type="ORF">PNK_p0133</name>
</gene>
<feature type="coiled-coil region" evidence="1">
    <location>
        <begin position="187"/>
        <end position="308"/>
    </location>
</feature>
<keyword evidence="2" id="KW-0812">Transmembrane</keyword>
<keyword evidence="2" id="KW-0472">Membrane</keyword>
<name>A0A0U5JDY6_9BACT</name>
<dbReference type="KEGG" id="pnl:PNK_p0133"/>
<evidence type="ECO:0000256" key="2">
    <source>
        <dbReference type="SAM" id="Phobius"/>
    </source>
</evidence>
<accession>A0A0U5JDY6</accession>
<keyword evidence="2" id="KW-1133">Transmembrane helix</keyword>
<dbReference type="Proteomes" id="UP000069902">
    <property type="component" value="Plasmid pPNK"/>
</dbReference>
<dbReference type="PATRIC" id="fig|389348.3.peg.2905"/>
<geneLocation type="plasmid" evidence="4">
    <name>pPNK</name>
</geneLocation>
<evidence type="ECO:0000313" key="3">
    <source>
        <dbReference type="EMBL" id="CUI18185.1"/>
    </source>
</evidence>
<dbReference type="InParanoid" id="A0A0U5JDY6"/>
<keyword evidence="4" id="KW-1185">Reference proteome</keyword>
<dbReference type="RefSeq" id="WP_059062649.1">
    <property type="nucleotide sequence ID" value="NZ_LN879503.1"/>
</dbReference>
<dbReference type="EMBL" id="LN879503">
    <property type="protein sequence ID" value="CUI18185.1"/>
    <property type="molecule type" value="Genomic_DNA"/>
</dbReference>
<keyword evidence="1" id="KW-0175">Coiled coil</keyword>
<evidence type="ECO:0000313" key="4">
    <source>
        <dbReference type="Proteomes" id="UP000069902"/>
    </source>
</evidence>
<reference evidence="4" key="1">
    <citation type="submission" date="2015-09" db="EMBL/GenBank/DDBJ databases">
        <authorList>
            <person name="Bertelli C."/>
        </authorList>
    </citation>
    <scope>NUCLEOTIDE SEQUENCE [LARGE SCALE GENOMIC DNA]</scope>
    <source>
        <strain evidence="4">KNic</strain>
        <plasmid evidence="4">pPNK</plasmid>
    </source>
</reference>
<feature type="transmembrane region" description="Helical" evidence="2">
    <location>
        <begin position="406"/>
        <end position="439"/>
    </location>
</feature>